<feature type="compositionally biased region" description="Acidic residues" evidence="6">
    <location>
        <begin position="1373"/>
        <end position="1391"/>
    </location>
</feature>
<accession>A0AA38S1D0</accession>
<feature type="compositionally biased region" description="Low complexity" evidence="6">
    <location>
        <begin position="1447"/>
        <end position="1474"/>
    </location>
</feature>
<comment type="subcellular location">
    <subcellularLocation>
        <location evidence="1">Nucleus</location>
    </subcellularLocation>
</comment>
<dbReference type="EMBL" id="JANBVO010000005">
    <property type="protein sequence ID" value="KAJ9152143.1"/>
    <property type="molecule type" value="Genomic_DNA"/>
</dbReference>
<feature type="compositionally biased region" description="Acidic residues" evidence="6">
    <location>
        <begin position="1399"/>
        <end position="1421"/>
    </location>
</feature>
<dbReference type="InterPro" id="IPR011989">
    <property type="entry name" value="ARM-like"/>
</dbReference>
<evidence type="ECO:0000256" key="4">
    <source>
        <dbReference type="ARBA" id="ARBA00023242"/>
    </source>
</evidence>
<name>A0AA38S1D0_9PEZI</name>
<dbReference type="InterPro" id="IPR039776">
    <property type="entry name" value="Pds5"/>
</dbReference>
<keyword evidence="2" id="KW-0132">Cell division</keyword>
<reference evidence="7" key="1">
    <citation type="submission" date="2022-07" db="EMBL/GenBank/DDBJ databases">
        <title>Fungi with potential for degradation of polypropylene.</title>
        <authorList>
            <person name="Gostincar C."/>
        </authorList>
    </citation>
    <scope>NUCLEOTIDE SEQUENCE</scope>
    <source>
        <strain evidence="7">EXF-13308</strain>
    </source>
</reference>
<keyword evidence="5" id="KW-0131">Cell cycle</keyword>
<evidence type="ECO:0000313" key="8">
    <source>
        <dbReference type="Proteomes" id="UP001174694"/>
    </source>
</evidence>
<organism evidence="7 8">
    <name type="scientific">Pleurostoma richardsiae</name>
    <dbReference type="NCBI Taxonomy" id="41990"/>
    <lineage>
        <taxon>Eukaryota</taxon>
        <taxon>Fungi</taxon>
        <taxon>Dikarya</taxon>
        <taxon>Ascomycota</taxon>
        <taxon>Pezizomycotina</taxon>
        <taxon>Sordariomycetes</taxon>
        <taxon>Sordariomycetidae</taxon>
        <taxon>Calosphaeriales</taxon>
        <taxon>Pleurostomataceae</taxon>
        <taxon>Pleurostoma</taxon>
    </lineage>
</organism>
<feature type="compositionally biased region" description="Low complexity" evidence="6">
    <location>
        <begin position="1305"/>
        <end position="1325"/>
    </location>
</feature>
<dbReference type="GO" id="GO:0005634">
    <property type="term" value="C:nucleus"/>
    <property type="evidence" value="ECO:0007669"/>
    <property type="project" value="UniProtKB-SubCell"/>
</dbReference>
<feature type="region of interest" description="Disordered" evidence="6">
    <location>
        <begin position="1264"/>
        <end position="1493"/>
    </location>
</feature>
<comment type="caution">
    <text evidence="7">The sequence shown here is derived from an EMBL/GenBank/DDBJ whole genome shotgun (WGS) entry which is preliminary data.</text>
</comment>
<evidence type="ECO:0000256" key="1">
    <source>
        <dbReference type="ARBA" id="ARBA00004123"/>
    </source>
</evidence>
<dbReference type="PANTHER" id="PTHR12663:SF0">
    <property type="entry name" value="PRECOCIOUS DISSOCIATION OF SISTERS 5, ISOFORM A"/>
    <property type="match status" value="1"/>
</dbReference>
<keyword evidence="8" id="KW-1185">Reference proteome</keyword>
<dbReference type="CDD" id="cd19953">
    <property type="entry name" value="PDS5"/>
    <property type="match status" value="1"/>
</dbReference>
<evidence type="ECO:0000256" key="6">
    <source>
        <dbReference type="SAM" id="MobiDB-lite"/>
    </source>
</evidence>
<feature type="compositionally biased region" description="Basic residues" evidence="6">
    <location>
        <begin position="1295"/>
        <end position="1304"/>
    </location>
</feature>
<evidence type="ECO:0000256" key="2">
    <source>
        <dbReference type="ARBA" id="ARBA00022618"/>
    </source>
</evidence>
<evidence type="ECO:0000256" key="3">
    <source>
        <dbReference type="ARBA" id="ARBA00022776"/>
    </source>
</evidence>
<dbReference type="Pfam" id="PF20168">
    <property type="entry name" value="PDS5"/>
    <property type="match status" value="1"/>
</dbReference>
<keyword evidence="4" id="KW-0539">Nucleus</keyword>
<keyword evidence="3" id="KW-0498">Mitosis</keyword>
<feature type="region of interest" description="Disordered" evidence="6">
    <location>
        <begin position="589"/>
        <end position="609"/>
    </location>
</feature>
<feature type="region of interest" description="Disordered" evidence="6">
    <location>
        <begin position="1"/>
        <end position="24"/>
    </location>
</feature>
<dbReference type="InterPro" id="IPR016024">
    <property type="entry name" value="ARM-type_fold"/>
</dbReference>
<dbReference type="GO" id="GO:0000785">
    <property type="term" value="C:chromatin"/>
    <property type="evidence" value="ECO:0007669"/>
    <property type="project" value="TreeGrafter"/>
</dbReference>
<feature type="region of interest" description="Disordered" evidence="6">
    <location>
        <begin position="285"/>
        <end position="309"/>
    </location>
</feature>
<dbReference type="GO" id="GO:0007064">
    <property type="term" value="P:mitotic sister chromatid cohesion"/>
    <property type="evidence" value="ECO:0007669"/>
    <property type="project" value="InterPro"/>
</dbReference>
<proteinExistence type="predicted"/>
<gene>
    <name evidence="7" type="ORF">NKR23_g2889</name>
</gene>
<evidence type="ECO:0000313" key="7">
    <source>
        <dbReference type="EMBL" id="KAJ9152143.1"/>
    </source>
</evidence>
<dbReference type="Gene3D" id="1.25.10.10">
    <property type="entry name" value="Leucine-rich Repeat Variant"/>
    <property type="match status" value="1"/>
</dbReference>
<protein>
    <submittedName>
        <fullName evidence="7">Sister chromatid cohesion protein pds5</fullName>
    </submittedName>
</protein>
<dbReference type="Proteomes" id="UP001174694">
    <property type="component" value="Unassembled WGS sequence"/>
</dbReference>
<dbReference type="SUPFAM" id="SSF48371">
    <property type="entry name" value="ARM repeat"/>
    <property type="match status" value="1"/>
</dbReference>
<dbReference type="PANTHER" id="PTHR12663">
    <property type="entry name" value="ANDROGEN INDUCED INHIBITOR OF PROLIFERATION AS3 / PDS5-RELATED"/>
    <property type="match status" value="1"/>
</dbReference>
<evidence type="ECO:0000256" key="5">
    <source>
        <dbReference type="ARBA" id="ARBA00023306"/>
    </source>
</evidence>
<dbReference type="GO" id="GO:0051301">
    <property type="term" value="P:cell division"/>
    <property type="evidence" value="ECO:0007669"/>
    <property type="project" value="UniProtKB-KW"/>
</dbReference>
<sequence length="1493" mass="166001">MAPRRGAAVEEGSDDGNATEGLKFNEPLSWKAGKPIPTGELVRRLDKLSRELADLEQEWPHKDSLNKVAKELCSHQILGHKDKGVRAFAACCLVDILKICAPDAPFSPAQLKDIFSLFITYILPALQDPTHTYNVQHKYVLVSLSEVKSVLLLDELPNNEALFIHLFTCFFDSVSGAKAASGEQVGKDVEYHMTEILVALVDEAQTLPTKVVDIILAQFLRAAAPGSTKEKKEQAAVEENQSTLLLKEEPPAYQMAKTVCNTCPERMARYIGQYFTEVIMEASGIGGRTNGHRDRDDSDDEETVGPSEADLKDLRKAHLLMRELWKAAPGVLQSVIPQLDTELSADNVNVRQLATETLGDIISGIGAAGAPPPPALDPAAYPPPRLADELTDAPTANPLTTPYSPINFALTHPAAYQSFVGRKNDKSAVIRAAWTTAVGYILSTNAGGIGLTHEDEGNLVRALAEKLNDSDEKVRLAGVKAVESFTFRDVVLKLAPNGGVDKQGSVLGSLADRCLDRKPHVRVEAMALMGRLWAVATGELAAGNETVAATLSGIPSVICKAFYKNDQELNLLIDRVIFEYLVPLSFPPPPKKGSKGANGTSQSQSQSQLQAAAGSYDPDVIRAERILLLIGSLDQPAKRAFFAMQSRQPQFAAILGRFIKACEDFNGGVMDEDADKKSDSLEKVIRYVIQFLPEAQKANTELHKFAKANDRRNYQLIKFVIGQEYDFKTVHRAIKELIKRLQGPQHIALMEFLVPLLYRSGYLMFNRSHLATILDYSRTDREGLGSTAHEILNEISQRSPDLFKTHIGDLCKDLVDQAPTKHKENDLAAVETLKACSSYSRKYPKEIPSDRAFIQTLMNYTLYGHPYKAAKYAVNILLAKTDDDQRIVNATELIQKVMKDFTYGSDHFPNKLAAIGQLELLAPKVTQDYEDAILHITFNDILKGSRTVASETDPDWVEDADLDEECLIKCLSLKLLVNRLRNLDRDDASVEDRVRVVFKLLKTLVKENGQMPKAAESPKHHKARLRLLAAQLILKLCKDKRLDEMFSAQDFNDLALVVQDANPQIRRRFMEKLQKYLGQGRLRPKFYTMVFLAAYEPNAEFKQRIETWIRSRVHYYEVTKQTVMEAIMARLISLIAHHPDYSPEPDELVDHARYILFYVSNVAKESNLGLIFRYAERVKQTRDAIDPENSENIYVLSDLAQAVIRKWQERKGWAFQAYGSKIGLPTGLYLALPSHQAAQEISEKQYIPNEIDEKLDDLLRSLDRKKKRKSMDDGAEGRPSIKKVKAPPRTAQPKAAKRAPKKAAPKTTKTPSRPKKAATASSPVESSERRRSGRSRKSHTYIERDSSEDDDEMLEGVAEWAYDDSDVEKPPEAEESEAEDSTPEPMDEDKDEPVSEKAAEDEESELSEPPEDIVEDEEEKEEPPPPPASNGRRATAANSKAKRKPAAKSAAKPAAKPEAPAAKAAPAKTSARATRAAKSRKAKDVYAMDEDDE</sequence>
<dbReference type="GO" id="GO:0006281">
    <property type="term" value="P:DNA repair"/>
    <property type="evidence" value="ECO:0007669"/>
    <property type="project" value="TreeGrafter"/>
</dbReference>